<dbReference type="PROSITE" id="PS00624">
    <property type="entry name" value="GMC_OXRED_2"/>
    <property type="match status" value="1"/>
</dbReference>
<dbReference type="OrthoDB" id="269227at2759"/>
<evidence type="ECO:0000313" key="4">
    <source>
        <dbReference type="Proteomes" id="UP000466442"/>
    </source>
</evidence>
<proteinExistence type="inferred from homology"/>
<dbReference type="PANTHER" id="PTHR11552">
    <property type="entry name" value="GLUCOSE-METHANOL-CHOLINE GMC OXIDOREDUCTASE"/>
    <property type="match status" value="1"/>
</dbReference>
<dbReference type="GO" id="GO:0050660">
    <property type="term" value="F:flavin adenine dinucleotide binding"/>
    <property type="evidence" value="ECO:0007669"/>
    <property type="project" value="InterPro"/>
</dbReference>
<reference evidence="3" key="1">
    <citation type="journal article" date="2021" name="Mol. Ecol. Resour.">
        <title>Apolygus lucorum genome provides insights into omnivorousness and mesophyll feeding.</title>
        <authorList>
            <person name="Liu Y."/>
            <person name="Liu H."/>
            <person name="Wang H."/>
            <person name="Huang T."/>
            <person name="Liu B."/>
            <person name="Yang B."/>
            <person name="Yin L."/>
            <person name="Li B."/>
            <person name="Zhang Y."/>
            <person name="Zhang S."/>
            <person name="Jiang F."/>
            <person name="Zhang X."/>
            <person name="Ren Y."/>
            <person name="Wang B."/>
            <person name="Wang S."/>
            <person name="Lu Y."/>
            <person name="Wu K."/>
            <person name="Fan W."/>
            <person name="Wang G."/>
        </authorList>
    </citation>
    <scope>NUCLEOTIDE SEQUENCE</scope>
    <source>
        <strain evidence="3">12Hb</strain>
    </source>
</reference>
<accession>A0A8S9WP60</accession>
<keyword evidence="4" id="KW-1185">Reference proteome</keyword>
<protein>
    <recommendedName>
        <fullName evidence="2">Glucose-methanol-choline oxidoreductase N-terminal domain-containing protein</fullName>
    </recommendedName>
</protein>
<dbReference type="SUPFAM" id="SSF51905">
    <property type="entry name" value="FAD/NAD(P)-binding domain"/>
    <property type="match status" value="1"/>
</dbReference>
<dbReference type="Gene3D" id="3.50.50.60">
    <property type="entry name" value="FAD/NAD(P)-binding domain"/>
    <property type="match status" value="1"/>
</dbReference>
<dbReference type="EMBL" id="WIXP02000016">
    <property type="protein sequence ID" value="KAF6197989.1"/>
    <property type="molecule type" value="Genomic_DNA"/>
</dbReference>
<dbReference type="Gene3D" id="3.30.560.10">
    <property type="entry name" value="Glucose Oxidase, domain 3"/>
    <property type="match status" value="1"/>
</dbReference>
<dbReference type="GO" id="GO:0016614">
    <property type="term" value="F:oxidoreductase activity, acting on CH-OH group of donors"/>
    <property type="evidence" value="ECO:0007669"/>
    <property type="project" value="InterPro"/>
</dbReference>
<dbReference type="InterPro" id="IPR000172">
    <property type="entry name" value="GMC_OxRdtase_N"/>
</dbReference>
<evidence type="ECO:0000313" key="3">
    <source>
        <dbReference type="EMBL" id="KAF6197989.1"/>
    </source>
</evidence>
<dbReference type="PANTHER" id="PTHR11552:SF216">
    <property type="entry name" value="GLUCOSE-METHANOL-CHOLINE OXIDOREDUCTASE N-TERMINAL DOMAIN-CONTAINING PROTEIN"/>
    <property type="match status" value="1"/>
</dbReference>
<dbReference type="AlphaFoldDB" id="A0A8S9WP60"/>
<dbReference type="Pfam" id="PF00732">
    <property type="entry name" value="GMC_oxred_N"/>
    <property type="match status" value="1"/>
</dbReference>
<gene>
    <name evidence="3" type="ORF">GE061_007734</name>
</gene>
<feature type="domain" description="Glucose-methanol-choline oxidoreductase N-terminal" evidence="2">
    <location>
        <begin position="94"/>
        <end position="108"/>
    </location>
</feature>
<dbReference type="InterPro" id="IPR012132">
    <property type="entry name" value="GMC_OxRdtase"/>
</dbReference>
<name>A0A8S9WP60_APOLU</name>
<dbReference type="Proteomes" id="UP000466442">
    <property type="component" value="Linkage Group LG16"/>
</dbReference>
<comment type="caution">
    <text evidence="3">The sequence shown here is derived from an EMBL/GenBank/DDBJ whole genome shotgun (WGS) entry which is preliminary data.</text>
</comment>
<dbReference type="InterPro" id="IPR036188">
    <property type="entry name" value="FAD/NAD-bd_sf"/>
</dbReference>
<organism evidence="3 4">
    <name type="scientific">Apolygus lucorum</name>
    <name type="common">Small green plant bug</name>
    <name type="synonym">Lygocoris lucorum</name>
    <dbReference type="NCBI Taxonomy" id="248454"/>
    <lineage>
        <taxon>Eukaryota</taxon>
        <taxon>Metazoa</taxon>
        <taxon>Ecdysozoa</taxon>
        <taxon>Arthropoda</taxon>
        <taxon>Hexapoda</taxon>
        <taxon>Insecta</taxon>
        <taxon>Pterygota</taxon>
        <taxon>Neoptera</taxon>
        <taxon>Paraneoptera</taxon>
        <taxon>Hemiptera</taxon>
        <taxon>Heteroptera</taxon>
        <taxon>Panheteroptera</taxon>
        <taxon>Cimicomorpha</taxon>
        <taxon>Miridae</taxon>
        <taxon>Mirini</taxon>
        <taxon>Apolygus</taxon>
    </lineage>
</organism>
<evidence type="ECO:0000259" key="2">
    <source>
        <dbReference type="PROSITE" id="PS00624"/>
    </source>
</evidence>
<sequence length="343" mass="38239">MGKNLGYPTGDSDGLTPYGFYYVLTNTKDGARQSAFKAFLRPIRNRANLHVTKRSKVTKILIDPTTKTAYGVEYVKNNKKYTVRAKKEVILSAGSLNSPQLLMLSGVGPEEHLKEMGIPVIQNLKVGDNMQDHVSMAGLAFLVNDTVSIIESRFTSARYILDYWVRGEGPYTLPGGAEAVAFVSTKLNDDRRHPDMELVFGPGAFTGDTGGSLRACFNMNDSFYQQVYKPSVRGARRLQRGAGAPPTEKSSRGAVRLRSKNPFHWPLLYPNYFNERDLRTMVEGIKMEDQKEGSVGVIRRSEGITRDRVHLGWIRCLEGSWKKNRFGGSVTRGPPSGLRPIIM</sequence>
<comment type="similarity">
    <text evidence="1">Belongs to the GMC oxidoreductase family.</text>
</comment>
<dbReference type="SUPFAM" id="SSF54373">
    <property type="entry name" value="FAD-linked reductases, C-terminal domain"/>
    <property type="match status" value="1"/>
</dbReference>
<evidence type="ECO:0000256" key="1">
    <source>
        <dbReference type="ARBA" id="ARBA00010790"/>
    </source>
</evidence>